<evidence type="ECO:0000256" key="1">
    <source>
        <dbReference type="SAM" id="Phobius"/>
    </source>
</evidence>
<name>A0A929MP07_ABIDE</name>
<feature type="transmembrane region" description="Helical" evidence="1">
    <location>
        <begin position="285"/>
        <end position="305"/>
    </location>
</feature>
<feature type="transmembrane region" description="Helical" evidence="1">
    <location>
        <begin position="12"/>
        <end position="29"/>
    </location>
</feature>
<comment type="caution">
    <text evidence="3">The sequence shown here is derived from an EMBL/GenBank/DDBJ whole genome shotgun (WGS) entry which is preliminary data.</text>
</comment>
<proteinExistence type="predicted"/>
<reference evidence="3" key="1">
    <citation type="submission" date="2020-04" db="EMBL/GenBank/DDBJ databases">
        <title>Deep metagenomics examines the oral microbiome during advanced dental caries in children, revealing novel taxa and co-occurrences with host molecules.</title>
        <authorList>
            <person name="Baker J.L."/>
            <person name="Morton J.T."/>
            <person name="Dinis M."/>
            <person name="Alvarez R."/>
            <person name="Tran N.C."/>
            <person name="Knight R."/>
            <person name="Edlund A."/>
        </authorList>
    </citation>
    <scope>NUCLEOTIDE SEQUENCE</scope>
    <source>
        <strain evidence="3">JCVI_23_bin.16</strain>
    </source>
</reference>
<feature type="transmembrane region" description="Helical" evidence="1">
    <location>
        <begin position="102"/>
        <end position="124"/>
    </location>
</feature>
<dbReference type="AlphaFoldDB" id="A0A929MP07"/>
<dbReference type="Proteomes" id="UP000757900">
    <property type="component" value="Unassembled WGS sequence"/>
</dbReference>
<evidence type="ECO:0000313" key="3">
    <source>
        <dbReference type="EMBL" id="MBF0934659.1"/>
    </source>
</evidence>
<evidence type="ECO:0000313" key="4">
    <source>
        <dbReference type="Proteomes" id="UP000757900"/>
    </source>
</evidence>
<feature type="transmembrane region" description="Helical" evidence="1">
    <location>
        <begin position="317"/>
        <end position="341"/>
    </location>
</feature>
<evidence type="ECO:0000259" key="2">
    <source>
        <dbReference type="Pfam" id="PF01757"/>
    </source>
</evidence>
<feature type="transmembrane region" description="Helical" evidence="1">
    <location>
        <begin position="144"/>
        <end position="162"/>
    </location>
</feature>
<feature type="domain" description="Acyltransferase 3" evidence="2">
    <location>
        <begin position="10"/>
        <end position="335"/>
    </location>
</feature>
<protein>
    <submittedName>
        <fullName evidence="3">Acyltransferase family protein</fullName>
    </submittedName>
</protein>
<dbReference type="InterPro" id="IPR002656">
    <property type="entry name" value="Acyl_transf_3_dom"/>
</dbReference>
<keyword evidence="1" id="KW-1133">Transmembrane helix</keyword>
<dbReference type="GO" id="GO:0016747">
    <property type="term" value="F:acyltransferase activity, transferring groups other than amino-acyl groups"/>
    <property type="evidence" value="ECO:0007669"/>
    <property type="project" value="InterPro"/>
</dbReference>
<dbReference type="Pfam" id="PF01757">
    <property type="entry name" value="Acyl_transf_3"/>
    <property type="match status" value="1"/>
</dbReference>
<keyword evidence="3" id="KW-0808">Transferase</keyword>
<keyword evidence="3" id="KW-0012">Acyltransferase</keyword>
<keyword evidence="1" id="KW-0472">Membrane</keyword>
<feature type="transmembrane region" description="Helical" evidence="1">
    <location>
        <begin position="174"/>
        <end position="200"/>
    </location>
</feature>
<dbReference type="PANTHER" id="PTHR37312:SF1">
    <property type="entry name" value="MEMBRANE-BOUND ACYLTRANSFERASE YKRP-RELATED"/>
    <property type="match status" value="1"/>
</dbReference>
<feature type="transmembrane region" description="Helical" evidence="1">
    <location>
        <begin position="220"/>
        <end position="240"/>
    </location>
</feature>
<dbReference type="PANTHER" id="PTHR37312">
    <property type="entry name" value="MEMBRANE-BOUND ACYLTRANSFERASE YKRP-RELATED"/>
    <property type="match status" value="1"/>
</dbReference>
<gene>
    <name evidence="3" type="ORF">HXK00_03310</name>
</gene>
<feature type="transmembrane region" description="Helical" evidence="1">
    <location>
        <begin position="252"/>
        <end position="273"/>
    </location>
</feature>
<accession>A0A929MP07</accession>
<dbReference type="InterPro" id="IPR052734">
    <property type="entry name" value="Nod_factor_acetyltransferase"/>
</dbReference>
<keyword evidence="1" id="KW-0812">Transmembrane</keyword>
<sequence length="357" mass="40694">MQQSKRINEYTVLRVFAILLVLVSHISYYKVGNEFGGVNILALAPSGTSFKWYYLIDKFRYVIYLFHMPLFMAISGALFALQTKKGRWSGFGSFAEAKWQRLMIPYLVFTLLYLVPLKYLSGYFGQANFLMAEGSQLTLLGNSHLWYLYTLFLVALIAYFLVPRMQVWYLLPLWGVHLASAYVGLSLISLPMEFLLWYMLGAMFETYRETLTSYFRTKRAVFLTIWLTAFIVCSLLSLYVGRFGIPALQRLVNDLAAVAGMGLTYLLAELLAQKKGFLESSFVKAVLLNGLGIYIFSDPLNYVLLRIGQALLGPAGMLSLGGLVLMMILRLVLTGLVAYYLTRLFVRLWPNRASWVR</sequence>
<dbReference type="EMBL" id="JABZFV010000048">
    <property type="protein sequence ID" value="MBF0934659.1"/>
    <property type="molecule type" value="Genomic_DNA"/>
</dbReference>
<organism evidence="3 4">
    <name type="scientific">Abiotrophia defectiva</name>
    <name type="common">Streptococcus defectivus</name>
    <dbReference type="NCBI Taxonomy" id="46125"/>
    <lineage>
        <taxon>Bacteria</taxon>
        <taxon>Bacillati</taxon>
        <taxon>Bacillota</taxon>
        <taxon>Bacilli</taxon>
        <taxon>Lactobacillales</taxon>
        <taxon>Aerococcaceae</taxon>
        <taxon>Abiotrophia</taxon>
    </lineage>
</organism>
<feature type="transmembrane region" description="Helical" evidence="1">
    <location>
        <begin position="61"/>
        <end position="81"/>
    </location>
</feature>